<dbReference type="Proteomes" id="UP000198825">
    <property type="component" value="Chromosome I"/>
</dbReference>
<feature type="transmembrane region" description="Helical" evidence="3">
    <location>
        <begin position="300"/>
        <end position="323"/>
    </location>
</feature>
<dbReference type="GO" id="GO:0016020">
    <property type="term" value="C:membrane"/>
    <property type="evidence" value="ECO:0007669"/>
    <property type="project" value="InterPro"/>
</dbReference>
<feature type="transmembrane region" description="Helical" evidence="3">
    <location>
        <begin position="241"/>
        <end position="264"/>
    </location>
</feature>
<proteinExistence type="inferred from homology"/>
<dbReference type="PANTHER" id="PTHR22911">
    <property type="entry name" value="ACYL-MALONYL CONDENSING ENZYME-RELATED"/>
    <property type="match status" value="1"/>
</dbReference>
<dbReference type="AlphaFoldDB" id="A0A1H2N4N3"/>
<evidence type="ECO:0000259" key="4">
    <source>
        <dbReference type="Pfam" id="PF00892"/>
    </source>
</evidence>
<evidence type="ECO:0000256" key="2">
    <source>
        <dbReference type="SAM" id="MobiDB-lite"/>
    </source>
</evidence>
<evidence type="ECO:0000256" key="3">
    <source>
        <dbReference type="SAM" id="Phobius"/>
    </source>
</evidence>
<accession>A0A1H2N4N3</accession>
<dbReference type="InterPro" id="IPR037185">
    <property type="entry name" value="EmrE-like"/>
</dbReference>
<dbReference type="EMBL" id="LT629799">
    <property type="protein sequence ID" value="SDV00198.1"/>
    <property type="molecule type" value="Genomic_DNA"/>
</dbReference>
<feature type="domain" description="EamA" evidence="4">
    <location>
        <begin position="25"/>
        <end position="158"/>
    </location>
</feature>
<feature type="domain" description="EamA" evidence="4">
    <location>
        <begin position="170"/>
        <end position="313"/>
    </location>
</feature>
<feature type="transmembrane region" description="Helical" evidence="3">
    <location>
        <begin position="143"/>
        <end position="164"/>
    </location>
</feature>
<evidence type="ECO:0000256" key="1">
    <source>
        <dbReference type="ARBA" id="ARBA00007362"/>
    </source>
</evidence>
<feature type="transmembrane region" description="Helical" evidence="3">
    <location>
        <begin position="88"/>
        <end position="105"/>
    </location>
</feature>
<feature type="transmembrane region" description="Helical" evidence="3">
    <location>
        <begin position="271"/>
        <end position="294"/>
    </location>
</feature>
<sequence>MATTETASPATTPTGSAPASGRGVGLAIALSSAASFALSGSFGHALLDLGWSPTALVAARVGGAFLVLVVPCLLLLRRTGLPNLRQSGRLVVYGVVAVAGAQLFYFSSLQYLSVGVALLLEYLAPVVLIGWRWAHGDRPTRAVVLGAALALVGLALVLDVVHGITVSPVGVAYGLGAMLCLAGYFILAEDQPGGQAVPPLLLTTAGTGIGAVALLLVGGIGVLPLSVGFGSTVLAGVSVPWWVPMALLVLVAAVLAYLTGIIAVRRLGGAVASFVALTEVLFAVVFAALLVGQIPSGTQVLGGVLVLVGIVVVQGGSATAPPWEAGRVLLRRMRGGPRS</sequence>
<name>A0A1H2N4N3_9ACTN</name>
<gene>
    <name evidence="5" type="ORF">SAMN04488544_3278</name>
</gene>
<reference evidence="6" key="1">
    <citation type="submission" date="2016-10" db="EMBL/GenBank/DDBJ databases">
        <authorList>
            <person name="Varghese N."/>
            <person name="Submissions S."/>
        </authorList>
    </citation>
    <scope>NUCLEOTIDE SEQUENCE [LARGE SCALE GENOMIC DNA]</scope>
    <source>
        <strain evidence="6">DSM 21743</strain>
    </source>
</reference>
<keyword evidence="3" id="KW-1133">Transmembrane helix</keyword>
<keyword evidence="3" id="KW-0472">Membrane</keyword>
<dbReference type="Pfam" id="PF00892">
    <property type="entry name" value="EamA"/>
    <property type="match status" value="2"/>
</dbReference>
<evidence type="ECO:0000313" key="6">
    <source>
        <dbReference type="Proteomes" id="UP000198825"/>
    </source>
</evidence>
<dbReference type="SUPFAM" id="SSF103481">
    <property type="entry name" value="Multidrug resistance efflux transporter EmrE"/>
    <property type="match status" value="2"/>
</dbReference>
<feature type="transmembrane region" description="Helical" evidence="3">
    <location>
        <begin position="170"/>
        <end position="188"/>
    </location>
</feature>
<feature type="transmembrane region" description="Helical" evidence="3">
    <location>
        <begin position="111"/>
        <end position="131"/>
    </location>
</feature>
<dbReference type="InterPro" id="IPR000620">
    <property type="entry name" value="EamA_dom"/>
</dbReference>
<keyword evidence="3" id="KW-0812">Transmembrane</keyword>
<dbReference type="PANTHER" id="PTHR22911:SF79">
    <property type="entry name" value="MOBA-LIKE NTP TRANSFERASE DOMAIN-CONTAINING PROTEIN"/>
    <property type="match status" value="1"/>
</dbReference>
<feature type="transmembrane region" description="Helical" evidence="3">
    <location>
        <begin position="24"/>
        <end position="45"/>
    </location>
</feature>
<feature type="transmembrane region" description="Helical" evidence="3">
    <location>
        <begin position="57"/>
        <end position="76"/>
    </location>
</feature>
<feature type="transmembrane region" description="Helical" evidence="3">
    <location>
        <begin position="200"/>
        <end position="221"/>
    </location>
</feature>
<organism evidence="5 6">
    <name type="scientific">Microlunatus sagamiharensis</name>
    <dbReference type="NCBI Taxonomy" id="546874"/>
    <lineage>
        <taxon>Bacteria</taxon>
        <taxon>Bacillati</taxon>
        <taxon>Actinomycetota</taxon>
        <taxon>Actinomycetes</taxon>
        <taxon>Propionibacteriales</taxon>
        <taxon>Propionibacteriaceae</taxon>
        <taxon>Microlunatus</taxon>
    </lineage>
</organism>
<dbReference type="RefSeq" id="WP_231918202.1">
    <property type="nucleotide sequence ID" value="NZ_LT629799.1"/>
</dbReference>
<keyword evidence="6" id="KW-1185">Reference proteome</keyword>
<feature type="region of interest" description="Disordered" evidence="2">
    <location>
        <begin position="1"/>
        <end position="20"/>
    </location>
</feature>
<comment type="similarity">
    <text evidence="1">Belongs to the EamA transporter family.</text>
</comment>
<dbReference type="STRING" id="546874.SAMN04488544_3278"/>
<evidence type="ECO:0000313" key="5">
    <source>
        <dbReference type="EMBL" id="SDV00198.1"/>
    </source>
</evidence>
<protein>
    <submittedName>
        <fullName evidence="5">Threonine/homoserine efflux transporter RhtA</fullName>
    </submittedName>
</protein>